<feature type="compositionally biased region" description="Gly residues" evidence="4">
    <location>
        <begin position="221"/>
        <end position="231"/>
    </location>
</feature>
<dbReference type="Proteomes" id="UP000586042">
    <property type="component" value="Unassembled WGS sequence"/>
</dbReference>
<proteinExistence type="predicted"/>
<protein>
    <submittedName>
        <fullName evidence="6">Substrate-binding domain-containing protein</fullName>
    </submittedName>
</protein>
<dbReference type="InterPro" id="IPR018356">
    <property type="entry name" value="Tscrpt_reg_HTH_DeoR_CS"/>
</dbReference>
<keyword evidence="3" id="KW-0804">Transcription</keyword>
<dbReference type="SUPFAM" id="SSF53822">
    <property type="entry name" value="Periplasmic binding protein-like I"/>
    <property type="match status" value="1"/>
</dbReference>
<dbReference type="Pfam" id="PF13377">
    <property type="entry name" value="Peripla_BP_3"/>
    <property type="match status" value="1"/>
</dbReference>
<dbReference type="InterPro" id="IPR001034">
    <property type="entry name" value="DeoR_HTH"/>
</dbReference>
<feature type="region of interest" description="Disordered" evidence="4">
    <location>
        <begin position="187"/>
        <end position="231"/>
    </location>
</feature>
<sequence>MTAHDHPRPGAPAPEAPDPGALDPGALDPGAPLARSSRGPDDPAPGERHAQAVELLPDERRAQVVELLRRRGVVRVNELAAELDVSVITVRRDIALLSSQGLLRRVRGGAVLHGGAVADTLPGVTPQRTPPVPEPGQETGPASVPSLAGSGAGPADAVSATGTGLVPGAGPVGVPATGTGLVPGAGPVGVPAATGHSRTADASAATRHPGIAAAPPLPGRPGTGGQPGAGGWAGVPDQEAAQATIGMVVPSLDYYWPDVIRGAREAAAASGARLVLRGATYQAADERRQLSRLVETAGVDGLLVAPTTTGDEGEELVRWLQGAGVPVVLVERAATVGPHQEAMESVVSDHVFGAAMAVRHLATLGHRRVGVITTTQSPTAPHVRRGWRQACVELGLPLDGVPDLTTVDQRDPGWPEALDGVLDVCVASGTTALLVHSDPEAISLVERCQERGIRVPGDLSVVTYDDEVAELCDPPLTAVRPPKAAIGRAAYRLLAERLADEDPQRPTHRVVIEPRLIVRASSAPPSPRPA</sequence>
<feature type="compositionally biased region" description="Basic and acidic residues" evidence="4">
    <location>
        <begin position="38"/>
        <end position="47"/>
    </location>
</feature>
<dbReference type="SMART" id="SM00420">
    <property type="entry name" value="HTH_DEOR"/>
    <property type="match status" value="1"/>
</dbReference>
<feature type="region of interest" description="Disordered" evidence="4">
    <location>
        <begin position="1"/>
        <end position="47"/>
    </location>
</feature>
<dbReference type="AlphaFoldDB" id="A0A7Y6M0Z2"/>
<evidence type="ECO:0000256" key="2">
    <source>
        <dbReference type="ARBA" id="ARBA00023125"/>
    </source>
</evidence>
<reference evidence="6 7" key="1">
    <citation type="submission" date="2020-06" db="EMBL/GenBank/DDBJ databases">
        <title>Nonomuraea sp. SMC257, a novel actinomycete isolated from soil.</title>
        <authorList>
            <person name="Chanama M."/>
        </authorList>
    </citation>
    <scope>NUCLEOTIDE SEQUENCE [LARGE SCALE GENOMIC DNA]</scope>
    <source>
        <strain evidence="6 7">SMC257</strain>
    </source>
</reference>
<accession>A0A7Y6M0Z2</accession>
<name>A0A7Y6M0Z2_9ACTN</name>
<dbReference type="InterPro" id="IPR036388">
    <property type="entry name" value="WH-like_DNA-bd_sf"/>
</dbReference>
<dbReference type="RefSeq" id="WP_175587385.1">
    <property type="nucleotide sequence ID" value="NZ_JABWGN010000001.1"/>
</dbReference>
<evidence type="ECO:0000256" key="1">
    <source>
        <dbReference type="ARBA" id="ARBA00023015"/>
    </source>
</evidence>
<gene>
    <name evidence="6" type="ORF">HTZ77_00340</name>
</gene>
<dbReference type="GO" id="GO:0000976">
    <property type="term" value="F:transcription cis-regulatory region binding"/>
    <property type="evidence" value="ECO:0007669"/>
    <property type="project" value="TreeGrafter"/>
</dbReference>
<dbReference type="InterPro" id="IPR046335">
    <property type="entry name" value="LacI/GalR-like_sensor"/>
</dbReference>
<evidence type="ECO:0000313" key="7">
    <source>
        <dbReference type="Proteomes" id="UP000586042"/>
    </source>
</evidence>
<comment type="caution">
    <text evidence="6">The sequence shown here is derived from an EMBL/GenBank/DDBJ whole genome shotgun (WGS) entry which is preliminary data.</text>
</comment>
<dbReference type="InterPro" id="IPR036390">
    <property type="entry name" value="WH_DNA-bd_sf"/>
</dbReference>
<feature type="domain" description="HTH deoR-type" evidence="5">
    <location>
        <begin position="57"/>
        <end position="112"/>
    </location>
</feature>
<evidence type="ECO:0000259" key="5">
    <source>
        <dbReference type="PROSITE" id="PS51000"/>
    </source>
</evidence>
<dbReference type="PROSITE" id="PS51000">
    <property type="entry name" value="HTH_DEOR_2"/>
    <property type="match status" value="1"/>
</dbReference>
<dbReference type="Gene3D" id="3.40.50.2300">
    <property type="match status" value="2"/>
</dbReference>
<dbReference type="Pfam" id="PF08220">
    <property type="entry name" value="HTH_DeoR"/>
    <property type="match status" value="1"/>
</dbReference>
<dbReference type="PROSITE" id="PS00894">
    <property type="entry name" value="HTH_DEOR_1"/>
    <property type="match status" value="1"/>
</dbReference>
<keyword evidence="2" id="KW-0238">DNA-binding</keyword>
<keyword evidence="7" id="KW-1185">Reference proteome</keyword>
<evidence type="ECO:0000256" key="3">
    <source>
        <dbReference type="ARBA" id="ARBA00023163"/>
    </source>
</evidence>
<feature type="region of interest" description="Disordered" evidence="4">
    <location>
        <begin position="118"/>
        <end position="162"/>
    </location>
</feature>
<evidence type="ECO:0000313" key="6">
    <source>
        <dbReference type="EMBL" id="NUW29885.1"/>
    </source>
</evidence>
<dbReference type="PANTHER" id="PTHR30146">
    <property type="entry name" value="LACI-RELATED TRANSCRIPTIONAL REPRESSOR"/>
    <property type="match status" value="1"/>
</dbReference>
<feature type="compositionally biased region" description="Low complexity" evidence="4">
    <location>
        <begin position="18"/>
        <end position="34"/>
    </location>
</feature>
<dbReference type="PANTHER" id="PTHR30146:SF155">
    <property type="entry name" value="ALANINE RACEMASE"/>
    <property type="match status" value="1"/>
</dbReference>
<dbReference type="PRINTS" id="PR00037">
    <property type="entry name" value="HTHLACR"/>
</dbReference>
<dbReference type="GO" id="GO:0003700">
    <property type="term" value="F:DNA-binding transcription factor activity"/>
    <property type="evidence" value="ECO:0007669"/>
    <property type="project" value="InterPro"/>
</dbReference>
<dbReference type="EMBL" id="JABWGN010000001">
    <property type="protein sequence ID" value="NUW29885.1"/>
    <property type="molecule type" value="Genomic_DNA"/>
</dbReference>
<dbReference type="SUPFAM" id="SSF46785">
    <property type="entry name" value="Winged helix' DNA-binding domain"/>
    <property type="match status" value="1"/>
</dbReference>
<organism evidence="6 7">
    <name type="scientific">Nonomuraea montanisoli</name>
    <dbReference type="NCBI Taxonomy" id="2741721"/>
    <lineage>
        <taxon>Bacteria</taxon>
        <taxon>Bacillati</taxon>
        <taxon>Actinomycetota</taxon>
        <taxon>Actinomycetes</taxon>
        <taxon>Streptosporangiales</taxon>
        <taxon>Streptosporangiaceae</taxon>
        <taxon>Nonomuraea</taxon>
    </lineage>
</organism>
<dbReference type="InterPro" id="IPR028082">
    <property type="entry name" value="Peripla_BP_I"/>
</dbReference>
<dbReference type="Gene3D" id="1.10.10.10">
    <property type="entry name" value="Winged helix-like DNA-binding domain superfamily/Winged helix DNA-binding domain"/>
    <property type="match status" value="1"/>
</dbReference>
<evidence type="ECO:0000256" key="4">
    <source>
        <dbReference type="SAM" id="MobiDB-lite"/>
    </source>
</evidence>
<keyword evidence="1" id="KW-0805">Transcription regulation</keyword>